<protein>
    <submittedName>
        <fullName evidence="3">Uncharacterized protein</fullName>
    </submittedName>
</protein>
<keyword evidence="2" id="KW-0732">Signal</keyword>
<comment type="caution">
    <text evidence="3">The sequence shown here is derived from an EMBL/GenBank/DDBJ whole genome shotgun (WGS) entry which is preliminary data.</text>
</comment>
<reference evidence="3" key="1">
    <citation type="submission" date="2020-11" db="EMBL/GenBank/DDBJ databases">
        <title>Chlorella ohadii genome sequencing and assembly.</title>
        <authorList>
            <person name="Murik O."/>
            <person name="Treves H."/>
            <person name="Kedem I."/>
            <person name="Shotland Y."/>
            <person name="Kaplan A."/>
        </authorList>
    </citation>
    <scope>NUCLEOTIDE SEQUENCE</scope>
    <source>
        <strain evidence="3">1</strain>
    </source>
</reference>
<feature type="region of interest" description="Disordered" evidence="1">
    <location>
        <begin position="62"/>
        <end position="102"/>
    </location>
</feature>
<feature type="chain" id="PRO_5042243834" evidence="2">
    <location>
        <begin position="19"/>
        <end position="172"/>
    </location>
</feature>
<gene>
    <name evidence="3" type="ORF">COHA_002877</name>
</gene>
<name>A0AAD5DW45_9CHLO</name>
<feature type="compositionally biased region" description="Basic and acidic residues" evidence="1">
    <location>
        <begin position="90"/>
        <end position="102"/>
    </location>
</feature>
<evidence type="ECO:0000256" key="2">
    <source>
        <dbReference type="SAM" id="SignalP"/>
    </source>
</evidence>
<dbReference type="AlphaFoldDB" id="A0AAD5DW45"/>
<feature type="signal peptide" evidence="2">
    <location>
        <begin position="1"/>
        <end position="18"/>
    </location>
</feature>
<feature type="compositionally biased region" description="Low complexity" evidence="1">
    <location>
        <begin position="71"/>
        <end position="84"/>
    </location>
</feature>
<keyword evidence="4" id="KW-1185">Reference proteome</keyword>
<evidence type="ECO:0000313" key="4">
    <source>
        <dbReference type="Proteomes" id="UP001205105"/>
    </source>
</evidence>
<sequence>MKALHLAILLACCAAASAASSRALNWGNDKCHLDNYVCVDSHNFCLGNTVMRCADGTRCKTQPKSRRADVSPCISGSSTSSSSSHKPKPKPQEKPSKCGKECGKTKTDYRHADCEGKSGCHKTTSKRCHKANYHCVDGRNFCLGNKVMRCAKGTVCKTWPYLKWGISPCVWP</sequence>
<evidence type="ECO:0000256" key="1">
    <source>
        <dbReference type="SAM" id="MobiDB-lite"/>
    </source>
</evidence>
<dbReference type="EMBL" id="JADXDR010000037">
    <property type="protein sequence ID" value="KAI7843638.1"/>
    <property type="molecule type" value="Genomic_DNA"/>
</dbReference>
<evidence type="ECO:0000313" key="3">
    <source>
        <dbReference type="EMBL" id="KAI7843638.1"/>
    </source>
</evidence>
<accession>A0AAD5DW45</accession>
<organism evidence="3 4">
    <name type="scientific">Chlorella ohadii</name>
    <dbReference type="NCBI Taxonomy" id="2649997"/>
    <lineage>
        <taxon>Eukaryota</taxon>
        <taxon>Viridiplantae</taxon>
        <taxon>Chlorophyta</taxon>
        <taxon>core chlorophytes</taxon>
        <taxon>Trebouxiophyceae</taxon>
        <taxon>Chlorellales</taxon>
        <taxon>Chlorellaceae</taxon>
        <taxon>Chlorella clade</taxon>
        <taxon>Chlorella</taxon>
    </lineage>
</organism>
<dbReference type="Proteomes" id="UP001205105">
    <property type="component" value="Unassembled WGS sequence"/>
</dbReference>
<proteinExistence type="predicted"/>